<dbReference type="GeneID" id="123324856"/>
<proteinExistence type="predicted"/>
<gene>
    <name evidence="3" type="primary">LOC123324856</name>
</gene>
<name>A0A8M1MEZ0_NEOSC</name>
<feature type="region of interest" description="Disordered" evidence="1">
    <location>
        <begin position="1"/>
        <end position="314"/>
    </location>
</feature>
<dbReference type="AlphaFoldDB" id="A0A8M1MEZ0"/>
<reference evidence="3" key="1">
    <citation type="submission" date="2025-08" db="UniProtKB">
        <authorList>
            <consortium name="RefSeq"/>
        </authorList>
    </citation>
    <scope>IDENTIFICATION</scope>
    <source>
        <tissue evidence="3">Blood</tissue>
    </source>
</reference>
<evidence type="ECO:0000313" key="3">
    <source>
        <dbReference type="RefSeq" id="XP_044771143.1"/>
    </source>
</evidence>
<keyword evidence="2" id="KW-1185">Reference proteome</keyword>
<feature type="compositionally biased region" description="Low complexity" evidence="1">
    <location>
        <begin position="132"/>
        <end position="146"/>
    </location>
</feature>
<accession>A0A8M1MEZ0</accession>
<dbReference type="KEGG" id="nsu:123324856"/>
<feature type="compositionally biased region" description="Low complexity" evidence="1">
    <location>
        <begin position="172"/>
        <end position="191"/>
    </location>
</feature>
<feature type="compositionally biased region" description="Low complexity" evidence="1">
    <location>
        <begin position="44"/>
        <end position="58"/>
    </location>
</feature>
<evidence type="ECO:0000313" key="2">
    <source>
        <dbReference type="Proteomes" id="UP000248481"/>
    </source>
</evidence>
<feature type="compositionally biased region" description="Low complexity" evidence="1">
    <location>
        <begin position="76"/>
        <end position="89"/>
    </location>
</feature>
<organism evidence="2 3">
    <name type="scientific">Neomonachus schauinslandi</name>
    <name type="common">Hawaiian monk seal</name>
    <name type="synonym">Monachus schauinslandi</name>
    <dbReference type="NCBI Taxonomy" id="29088"/>
    <lineage>
        <taxon>Eukaryota</taxon>
        <taxon>Metazoa</taxon>
        <taxon>Chordata</taxon>
        <taxon>Craniata</taxon>
        <taxon>Vertebrata</taxon>
        <taxon>Euteleostomi</taxon>
        <taxon>Mammalia</taxon>
        <taxon>Eutheria</taxon>
        <taxon>Laurasiatheria</taxon>
        <taxon>Carnivora</taxon>
        <taxon>Caniformia</taxon>
        <taxon>Pinnipedia</taxon>
        <taxon>Phocidae</taxon>
        <taxon>Monachinae</taxon>
        <taxon>Monachini</taxon>
        <taxon>Neomonachus</taxon>
    </lineage>
</organism>
<evidence type="ECO:0000256" key="1">
    <source>
        <dbReference type="SAM" id="MobiDB-lite"/>
    </source>
</evidence>
<dbReference type="Proteomes" id="UP000248481">
    <property type="component" value="Chromosome 5"/>
</dbReference>
<feature type="compositionally biased region" description="Pro residues" evidence="1">
    <location>
        <begin position="59"/>
        <end position="75"/>
    </location>
</feature>
<dbReference type="RefSeq" id="XP_044771143.1">
    <property type="nucleotide sequence ID" value="XM_044915208.1"/>
</dbReference>
<sequence length="314" mass="32387">MRQANSRSGCEERLSGFRWVNPRPHRGERHLGAAVGAPQSPTLRAAVAAQAARGRPGPRVEPGPAPPSRPPPQTPSAPRGRAPDPAAGSESLLGADARPAEDSPPFPRGQYSRLRTPLPTSRGKPRAASGQRPLRGRALAPRLDGGTECPPVPPSLPQLPTRSPLPAGARGRANPRSPRRSVPVARLPSSPGSGQRLPTCGCGAERGLQPLPPPAAARESAEPLGAPSAPTAPRPSEAGGPARGGSLRKTGLGALQVTLTHPFPEETRAGRGCRRGGGERRAPGKPWRAAPPVGAQHPPRPTGRGSLPAAFARP</sequence>
<protein>
    <submittedName>
        <fullName evidence="3">Translation initiation factor IF-2-like</fullName>
    </submittedName>
</protein>